<dbReference type="EC" id="2.7.1.67" evidence="1"/>
<organism evidence="1 2">
    <name type="scientific">Coemansia furcata</name>
    <dbReference type="NCBI Taxonomy" id="417177"/>
    <lineage>
        <taxon>Eukaryota</taxon>
        <taxon>Fungi</taxon>
        <taxon>Fungi incertae sedis</taxon>
        <taxon>Zoopagomycota</taxon>
        <taxon>Kickxellomycotina</taxon>
        <taxon>Kickxellomycetes</taxon>
        <taxon>Kickxellales</taxon>
        <taxon>Kickxellaceae</taxon>
        <taxon>Coemansia</taxon>
    </lineage>
</organism>
<keyword evidence="1" id="KW-0418">Kinase</keyword>
<protein>
    <submittedName>
        <fullName evidence="1">Phosphatidylinositol-4- kinase</fullName>
        <ecNumber evidence="1">2.7.1.67</ecNumber>
    </submittedName>
</protein>
<accession>A0ACC1LIX3</accession>
<dbReference type="Proteomes" id="UP001140096">
    <property type="component" value="Unassembled WGS sequence"/>
</dbReference>
<dbReference type="EMBL" id="JANBUP010000899">
    <property type="protein sequence ID" value="KAJ2809795.1"/>
    <property type="molecule type" value="Genomic_DNA"/>
</dbReference>
<evidence type="ECO:0000313" key="2">
    <source>
        <dbReference type="Proteomes" id="UP001140096"/>
    </source>
</evidence>
<gene>
    <name evidence="1" type="primary">STT4_1</name>
    <name evidence="1" type="ORF">H4S07_003053</name>
</gene>
<keyword evidence="2" id="KW-1185">Reference proteome</keyword>
<reference evidence="1" key="1">
    <citation type="submission" date="2022-07" db="EMBL/GenBank/DDBJ databases">
        <title>Phylogenomic reconstructions and comparative analyses of Kickxellomycotina fungi.</title>
        <authorList>
            <person name="Reynolds N.K."/>
            <person name="Stajich J.E."/>
            <person name="Barry K."/>
            <person name="Grigoriev I.V."/>
            <person name="Crous P."/>
            <person name="Smith M.E."/>
        </authorList>
    </citation>
    <scope>NUCLEOTIDE SEQUENCE</scope>
    <source>
        <strain evidence="1">CBS 102833</strain>
    </source>
</reference>
<sequence>MYWSAVPPITSTAYLASSHSRNPLALQYAMRALECFPVDVTFFYIPQLVQALRHDLSGYVERAIISSAKISQHFAHQIIWNMKANMFKDEDSLVADSLKPSLDRVVEQIVDGLSGEDRVYYEKEFSFFGEVTGISGKLKPFIKKSKAEKKRKIDEEMLKIQVEPGVYLPSNPDGTVVDIDYDSGRPLQSHAKAPFMATFIISKPQVSADEVQELLKESERTVTPPARLDDDSSVSSAALSSSSASDVVESNAIILPVIEETRPLSAQIELVQCDQQPDNVLDNDDEGGASQAMDTDKDIDAEYLSSKLARTKIQAFRSYGSAISDAPDLIGISTRLSEAPVSRPSRDTTRSRSAAIDKDIEPPMRKRNSSSAHLSLARSTTDRSKADSKRQRDLVVYRLSAIFKVGDDCRQDVLALQLIAVFKNIFTSCGLDLYLFPYRVVATAPGCGVIDVIPNSMSRDQMGREKVNSLSDYFATKYHGVDSIQYQQARSNFVQSLAAYSVLSYLLQFKDRHNGNIMIDDQGHIVHIDFGFILDIAPGGITFESAPFKLTTEYIQVMGGSADAQPYKLFCELCIKAYLASRPYAENIIQIVALMLDSGLPCFKGETTLTKLRARFQLDKTERDAAQFMAERILDSYENKRTVFYDQFQKATNGIPY</sequence>
<name>A0ACC1LIX3_9FUNG</name>
<evidence type="ECO:0000313" key="1">
    <source>
        <dbReference type="EMBL" id="KAJ2809795.1"/>
    </source>
</evidence>
<keyword evidence="1" id="KW-0808">Transferase</keyword>
<comment type="caution">
    <text evidence="1">The sequence shown here is derived from an EMBL/GenBank/DDBJ whole genome shotgun (WGS) entry which is preliminary data.</text>
</comment>
<proteinExistence type="predicted"/>